<dbReference type="EMBL" id="AP019309">
    <property type="protein sequence ID" value="BBH25346.1"/>
    <property type="molecule type" value="Genomic_DNA"/>
</dbReference>
<dbReference type="InterPro" id="IPR004803">
    <property type="entry name" value="TGT"/>
</dbReference>
<evidence type="ECO:0000259" key="8">
    <source>
        <dbReference type="Pfam" id="PF01702"/>
    </source>
</evidence>
<keyword evidence="4 7" id="KW-0671">Queuosine biosynthesis</keyword>
<dbReference type="InterPro" id="IPR050076">
    <property type="entry name" value="ArchSynthase1/Queuine_TRR"/>
</dbReference>
<feature type="binding site" evidence="7">
    <location>
        <position position="305"/>
    </location>
    <ligand>
        <name>Zn(2+)</name>
        <dbReference type="ChEBI" id="CHEBI:29105"/>
    </ligand>
</feature>
<gene>
    <name evidence="7 9" type="primary">tgt</name>
    <name evidence="9" type="ORF">SG0102_02800</name>
</gene>
<comment type="function">
    <text evidence="7">Catalyzes the base-exchange of a guanine (G) residue with the queuine precursor 7-aminomethyl-7-deazaguanine (PreQ1) at position 34 (anticodon wobble position) in tRNAs with GU(N) anticodons (tRNA-Asp, -Asn, -His and -Tyr). Catalysis occurs through a double-displacement mechanism. The nucleophile active site attacks the C1' of nucleotide 34 to detach the guanine base from the RNA, forming a covalent enzyme-RNA intermediate. The proton acceptor active site deprotonates the incoming PreQ1, allowing a nucleophilic attack on the C1' of the ribose to form the product. After dissociation, two additional enzymatic reactions on the tRNA convert PreQ1 to queuine (Q), resulting in the hypermodified nucleoside queuosine (7-(((4,5-cis-dihydroxy-2-cyclopenten-1-yl)amino)methyl)-7-deazaguanosine).</text>
</comment>
<feature type="active site" description="Proton acceptor" evidence="7">
    <location>
        <position position="94"/>
    </location>
</feature>
<dbReference type="FunCoup" id="A0A3G9J3L0">
    <property type="interactions" value="405"/>
</dbReference>
<proteinExistence type="inferred from homology"/>
<dbReference type="RefSeq" id="WP_125118299.1">
    <property type="nucleotide sequence ID" value="NZ_AP019309.1"/>
</dbReference>
<dbReference type="Proteomes" id="UP000268059">
    <property type="component" value="Chromosome"/>
</dbReference>
<comment type="pathway">
    <text evidence="7">tRNA modification; tRNA-queuosine biosynthesis.</text>
</comment>
<dbReference type="KEGG" id="ebm:SG0102_02800"/>
<dbReference type="GO" id="GO:0008479">
    <property type="term" value="F:tRNA-guanosine(34) queuine transglycosylase activity"/>
    <property type="evidence" value="ECO:0007669"/>
    <property type="project" value="UniProtKB-UniRule"/>
</dbReference>
<evidence type="ECO:0000256" key="4">
    <source>
        <dbReference type="ARBA" id="ARBA00022785"/>
    </source>
</evidence>
<protein>
    <recommendedName>
        <fullName evidence="7">Queuine tRNA-ribosyltransferase</fullName>
        <ecNumber evidence="7">2.4.2.29</ecNumber>
    </recommendedName>
    <alternativeName>
        <fullName evidence="7">Guanine insertion enzyme</fullName>
    </alternativeName>
    <alternativeName>
        <fullName evidence="7">tRNA-guanine transglycosylase</fullName>
    </alternativeName>
</protein>
<dbReference type="GO" id="GO:0046872">
    <property type="term" value="F:metal ion binding"/>
    <property type="evidence" value="ECO:0007669"/>
    <property type="project" value="UniProtKB-KW"/>
</dbReference>
<accession>A0A3G9J3L0</accession>
<keyword evidence="2 7" id="KW-0808">Transferase</keyword>
<dbReference type="InterPro" id="IPR002616">
    <property type="entry name" value="tRNA_ribo_trans-like"/>
</dbReference>
<dbReference type="GO" id="GO:0008616">
    <property type="term" value="P:tRNA queuosine(34) biosynthetic process"/>
    <property type="evidence" value="ECO:0007669"/>
    <property type="project" value="UniProtKB-UniRule"/>
</dbReference>
<dbReference type="AlphaFoldDB" id="A0A3G9J3L0"/>
<evidence type="ECO:0000313" key="9">
    <source>
        <dbReference type="EMBL" id="BBH25346.1"/>
    </source>
</evidence>
<evidence type="ECO:0000313" key="10">
    <source>
        <dbReference type="Proteomes" id="UP000268059"/>
    </source>
</evidence>
<feature type="binding site" evidence="7">
    <location>
        <begin position="94"/>
        <end position="98"/>
    </location>
    <ligand>
        <name>substrate</name>
    </ligand>
</feature>
<dbReference type="NCBIfam" id="TIGR00449">
    <property type="entry name" value="tgt_general"/>
    <property type="match status" value="1"/>
</dbReference>
<dbReference type="HAMAP" id="MF_00168">
    <property type="entry name" value="Q_tRNA_Tgt"/>
    <property type="match status" value="1"/>
</dbReference>
<dbReference type="InterPro" id="IPR036511">
    <property type="entry name" value="TGT-like_sf"/>
</dbReference>
<keyword evidence="3 7" id="KW-0819">tRNA processing</keyword>
<evidence type="ECO:0000256" key="5">
    <source>
        <dbReference type="ARBA" id="ARBA00022833"/>
    </source>
</evidence>
<evidence type="ECO:0000256" key="7">
    <source>
        <dbReference type="HAMAP-Rule" id="MF_00168"/>
    </source>
</evidence>
<feature type="active site" description="Nucleophile" evidence="7">
    <location>
        <position position="267"/>
    </location>
</feature>
<keyword evidence="7" id="KW-0479">Metal-binding</keyword>
<dbReference type="PANTHER" id="PTHR46499">
    <property type="entry name" value="QUEUINE TRNA-RIBOSYLTRANSFERASE"/>
    <property type="match status" value="1"/>
</dbReference>
<comment type="similarity">
    <text evidence="7">Belongs to the queuine tRNA-ribosyltransferase family.</text>
</comment>
<evidence type="ECO:0000256" key="3">
    <source>
        <dbReference type="ARBA" id="ARBA00022694"/>
    </source>
</evidence>
<feature type="binding site" evidence="7">
    <location>
        <position position="310"/>
    </location>
    <ligand>
        <name>Zn(2+)</name>
        <dbReference type="ChEBI" id="CHEBI:29105"/>
    </ligand>
</feature>
<dbReference type="InParanoid" id="A0A3G9J3L0"/>
<organism evidence="9 10">
    <name type="scientific">Intestinibaculum porci</name>
    <dbReference type="NCBI Taxonomy" id="2487118"/>
    <lineage>
        <taxon>Bacteria</taxon>
        <taxon>Bacillati</taxon>
        <taxon>Bacillota</taxon>
        <taxon>Erysipelotrichia</taxon>
        <taxon>Erysipelotrichales</taxon>
        <taxon>Erysipelotrichaceae</taxon>
        <taxon>Intestinibaculum</taxon>
    </lineage>
</organism>
<feature type="region of interest" description="RNA binding" evidence="7">
    <location>
        <begin position="248"/>
        <end position="254"/>
    </location>
</feature>
<feature type="binding site" evidence="7">
    <location>
        <position position="190"/>
    </location>
    <ligand>
        <name>substrate</name>
    </ligand>
</feature>
<feature type="region of interest" description="RNA binding; important for wobble base 34 recognition" evidence="7">
    <location>
        <begin position="272"/>
        <end position="276"/>
    </location>
</feature>
<feature type="domain" description="tRNA-guanine(15) transglycosylase-like" evidence="8">
    <location>
        <begin position="15"/>
        <end position="369"/>
    </location>
</feature>
<dbReference type="OrthoDB" id="9805417at2"/>
<dbReference type="UniPathway" id="UPA00392"/>
<feature type="binding site" evidence="7">
    <location>
        <position position="217"/>
    </location>
    <ligand>
        <name>substrate</name>
    </ligand>
</feature>
<dbReference type="PANTHER" id="PTHR46499:SF1">
    <property type="entry name" value="QUEUINE TRNA-RIBOSYLTRANSFERASE"/>
    <property type="match status" value="1"/>
</dbReference>
<feature type="binding site" evidence="7">
    <location>
        <position position="307"/>
    </location>
    <ligand>
        <name>Zn(2+)</name>
        <dbReference type="ChEBI" id="CHEBI:29105"/>
    </ligand>
</feature>
<dbReference type="NCBIfam" id="TIGR00430">
    <property type="entry name" value="Q_tRNA_tgt"/>
    <property type="match status" value="1"/>
</dbReference>
<comment type="cofactor">
    <cofactor evidence="7">
        <name>Zn(2+)</name>
        <dbReference type="ChEBI" id="CHEBI:29105"/>
    </cofactor>
    <text evidence="7">Binds 1 zinc ion per subunit.</text>
</comment>
<feature type="binding site" evidence="7">
    <location>
        <position position="148"/>
    </location>
    <ligand>
        <name>substrate</name>
    </ligand>
</feature>
<dbReference type="FunFam" id="3.20.20.105:FF:000001">
    <property type="entry name" value="Queuine tRNA-ribosyltransferase"/>
    <property type="match status" value="1"/>
</dbReference>
<feature type="binding site" evidence="7">
    <location>
        <position position="336"/>
    </location>
    <ligand>
        <name>Zn(2+)</name>
        <dbReference type="ChEBI" id="CHEBI:29105"/>
    </ligand>
</feature>
<name>A0A3G9J3L0_9FIRM</name>
<dbReference type="Pfam" id="PF01702">
    <property type="entry name" value="TGT"/>
    <property type="match status" value="1"/>
</dbReference>
<reference evidence="9 10" key="1">
    <citation type="submission" date="2018-11" db="EMBL/GenBank/DDBJ databases">
        <title>Novel Erysipelotrichaceae bacterium isolated from small intestine of a swine.</title>
        <authorList>
            <person name="Kim J.S."/>
            <person name="Choe H."/>
            <person name="Lee Y.R."/>
            <person name="Kim K.M."/>
            <person name="Park D.S."/>
        </authorList>
    </citation>
    <scope>NUCLEOTIDE SEQUENCE [LARGE SCALE GENOMIC DNA]</scope>
    <source>
        <strain evidence="9 10">SG0102</strain>
    </source>
</reference>
<evidence type="ECO:0000256" key="6">
    <source>
        <dbReference type="ARBA" id="ARBA00050112"/>
    </source>
</evidence>
<evidence type="ECO:0000256" key="1">
    <source>
        <dbReference type="ARBA" id="ARBA00022676"/>
    </source>
</evidence>
<comment type="catalytic activity">
    <reaction evidence="6 7">
        <text>7-aminomethyl-7-carbaguanine + guanosine(34) in tRNA = 7-aminomethyl-7-carbaguanosine(34) in tRNA + guanine</text>
        <dbReference type="Rhea" id="RHEA:24104"/>
        <dbReference type="Rhea" id="RHEA-COMP:10341"/>
        <dbReference type="Rhea" id="RHEA-COMP:10342"/>
        <dbReference type="ChEBI" id="CHEBI:16235"/>
        <dbReference type="ChEBI" id="CHEBI:58703"/>
        <dbReference type="ChEBI" id="CHEBI:74269"/>
        <dbReference type="ChEBI" id="CHEBI:82833"/>
        <dbReference type="EC" id="2.4.2.29"/>
    </reaction>
</comment>
<keyword evidence="10" id="KW-1185">Reference proteome</keyword>
<evidence type="ECO:0000256" key="2">
    <source>
        <dbReference type="ARBA" id="ARBA00022679"/>
    </source>
</evidence>
<keyword evidence="5 7" id="KW-0862">Zinc</keyword>
<comment type="subunit">
    <text evidence="7">Homodimer. Within each dimer, one monomer is responsible for RNA recognition and catalysis, while the other monomer binds to the replacement base PreQ1.</text>
</comment>
<dbReference type="Gene3D" id="3.20.20.105">
    <property type="entry name" value="Queuine tRNA-ribosyltransferase-like"/>
    <property type="match status" value="1"/>
</dbReference>
<sequence length="377" mass="42802">MKDFWYELKHVDAQTGARYGILHTPHGDVETPMFMPVGTLATVKGISPEQLKAMGSQVVLANTYHLWLRPGNDVVKMAGGLHKFMNYDGPLLTDSGGFQVFSLGKTRKIEEEGVTFKSIVDGSKLFLSPEKSIKIQEDLGADIIMSFDECAPYPATREYMERSVDRTLRWAKRGLEAHTREDQALFGIVQGGEYPDLREKAAKTLAAMDFPGYSIGGTSVGEPKDVMYKMIEDSVKWLPEDKPRYLMGVGNPIDLIESAIRGIDMYDCVLPTRVARHGALMTHHGRMNINNQKFKYDFSPVDDMCHCYTCTNYSRAYLRHLHKCDEIFGKSLLSIHNVAFLLDLAKDIRQAIQEDRLADFKEEFLDRYGRDVYERAF</sequence>
<keyword evidence="1 7" id="KW-0328">Glycosyltransferase</keyword>
<dbReference type="GO" id="GO:0005829">
    <property type="term" value="C:cytosol"/>
    <property type="evidence" value="ECO:0007669"/>
    <property type="project" value="TreeGrafter"/>
</dbReference>
<dbReference type="SUPFAM" id="SSF51713">
    <property type="entry name" value="tRNA-guanine transglycosylase"/>
    <property type="match status" value="1"/>
</dbReference>
<dbReference type="EC" id="2.4.2.29" evidence="7"/>